<reference evidence="6" key="1">
    <citation type="submission" date="2017-09" db="EMBL/GenBank/DDBJ databases">
        <title>Depth-based differentiation of microbial function through sediment-hosted aquifers and enrichment of novel symbionts in the deep terrestrial subsurface.</title>
        <authorList>
            <person name="Probst A.J."/>
            <person name="Ladd B."/>
            <person name="Jarett J.K."/>
            <person name="Geller-Mcgrath D.E."/>
            <person name="Sieber C.M.K."/>
            <person name="Emerson J.B."/>
            <person name="Anantharaman K."/>
            <person name="Thomas B.C."/>
            <person name="Malmstrom R."/>
            <person name="Stieglmeier M."/>
            <person name="Klingl A."/>
            <person name="Woyke T."/>
            <person name="Ryan C.M."/>
            <person name="Banfield J.F."/>
        </authorList>
    </citation>
    <scope>NUCLEOTIDE SEQUENCE [LARGE SCALE GENOMIC DNA]</scope>
</reference>
<dbReference type="GO" id="GO:0005524">
    <property type="term" value="F:ATP binding"/>
    <property type="evidence" value="ECO:0007669"/>
    <property type="project" value="UniProtKB-KW"/>
</dbReference>
<proteinExistence type="predicted"/>
<accession>A0A2M7EA47</accession>
<dbReference type="SMART" id="SM00382">
    <property type="entry name" value="AAA"/>
    <property type="match status" value="1"/>
</dbReference>
<dbReference type="InterPro" id="IPR027417">
    <property type="entry name" value="P-loop_NTPase"/>
</dbReference>
<sequence length="245" mass="27741">MSIAIKIENLTKIYHLPKKRKVTGLFNFNLEIEEGEIFGLLGPNGSGKTTLLKTILGLIFPTRGKVEIFGKEIGDIGVKRKIGFLPENPYYYEYLTGPELLDFYGDIFELPKRTKKKRSDELLSRVGLAELKHLALRNYSKGMLERIGLACALINDPKLLILDEPTTGLDPIGGRETRDLLLKLKEQGKTILLSSHFLSEVEKICDRIGILDQGNLLAIGRLKELLKEKKTETFEDLFIKIIKEK</sequence>
<gene>
    <name evidence="5" type="ORF">COS11_01385</name>
</gene>
<evidence type="ECO:0000313" key="5">
    <source>
        <dbReference type="EMBL" id="PIV64589.1"/>
    </source>
</evidence>
<dbReference type="PANTHER" id="PTHR42939:SF1">
    <property type="entry name" value="ABC TRANSPORTER ATP-BINDING PROTEIN ALBC-RELATED"/>
    <property type="match status" value="1"/>
</dbReference>
<dbReference type="SUPFAM" id="SSF52540">
    <property type="entry name" value="P-loop containing nucleoside triphosphate hydrolases"/>
    <property type="match status" value="1"/>
</dbReference>
<comment type="caution">
    <text evidence="5">The sequence shown here is derived from an EMBL/GenBank/DDBJ whole genome shotgun (WGS) entry which is preliminary data.</text>
</comment>
<dbReference type="EMBL" id="PETL01000071">
    <property type="protein sequence ID" value="PIV64589.1"/>
    <property type="molecule type" value="Genomic_DNA"/>
</dbReference>
<name>A0A2M7EA47_9BACT</name>
<evidence type="ECO:0000256" key="1">
    <source>
        <dbReference type="ARBA" id="ARBA00022448"/>
    </source>
</evidence>
<keyword evidence="3 5" id="KW-0067">ATP-binding</keyword>
<keyword evidence="1" id="KW-0813">Transport</keyword>
<protein>
    <submittedName>
        <fullName evidence="5">ABC transporter ATP-binding protein</fullName>
    </submittedName>
</protein>
<dbReference type="GO" id="GO:0016887">
    <property type="term" value="F:ATP hydrolysis activity"/>
    <property type="evidence" value="ECO:0007669"/>
    <property type="project" value="InterPro"/>
</dbReference>
<dbReference type="PANTHER" id="PTHR42939">
    <property type="entry name" value="ABC TRANSPORTER ATP-BINDING PROTEIN ALBC-RELATED"/>
    <property type="match status" value="1"/>
</dbReference>
<evidence type="ECO:0000256" key="3">
    <source>
        <dbReference type="ARBA" id="ARBA00022840"/>
    </source>
</evidence>
<dbReference type="AlphaFoldDB" id="A0A2M7EA47"/>
<feature type="domain" description="ABC transporter" evidence="4">
    <location>
        <begin position="5"/>
        <end position="238"/>
    </location>
</feature>
<keyword evidence="2" id="KW-0547">Nucleotide-binding</keyword>
<dbReference type="Gene3D" id="3.40.50.300">
    <property type="entry name" value="P-loop containing nucleotide triphosphate hydrolases"/>
    <property type="match status" value="1"/>
</dbReference>
<dbReference type="Proteomes" id="UP000228886">
    <property type="component" value="Unassembled WGS sequence"/>
</dbReference>
<dbReference type="Pfam" id="PF00005">
    <property type="entry name" value="ABC_tran"/>
    <property type="match status" value="1"/>
</dbReference>
<evidence type="ECO:0000256" key="2">
    <source>
        <dbReference type="ARBA" id="ARBA00022741"/>
    </source>
</evidence>
<dbReference type="InterPro" id="IPR003593">
    <property type="entry name" value="AAA+_ATPase"/>
</dbReference>
<dbReference type="PROSITE" id="PS50893">
    <property type="entry name" value="ABC_TRANSPORTER_2"/>
    <property type="match status" value="1"/>
</dbReference>
<dbReference type="InterPro" id="IPR003439">
    <property type="entry name" value="ABC_transporter-like_ATP-bd"/>
</dbReference>
<organism evidence="5 6">
    <name type="scientific">bacterium (Candidatus Ratteibacteria) CG01_land_8_20_14_3_00_40_19</name>
    <dbReference type="NCBI Taxonomy" id="2014290"/>
    <lineage>
        <taxon>Bacteria</taxon>
        <taxon>Candidatus Ratteibacteria</taxon>
    </lineage>
</organism>
<dbReference type="CDD" id="cd03230">
    <property type="entry name" value="ABC_DR_subfamily_A"/>
    <property type="match status" value="1"/>
</dbReference>
<evidence type="ECO:0000313" key="6">
    <source>
        <dbReference type="Proteomes" id="UP000228886"/>
    </source>
</evidence>
<evidence type="ECO:0000259" key="4">
    <source>
        <dbReference type="PROSITE" id="PS50893"/>
    </source>
</evidence>
<dbReference type="InterPro" id="IPR051782">
    <property type="entry name" value="ABC_Transporter_VariousFunc"/>
</dbReference>